<protein>
    <recommendedName>
        <fullName evidence="3">Transposase</fullName>
    </recommendedName>
</protein>
<sequence>MNLRLAKLPDRTPVKLTLALDPDTAAALQDYAALYQETYGEGERVETLAAAMIDMFLASDAGFRRARKALPKPASKGD</sequence>
<accession>A0A059FPE5</accession>
<dbReference type="EMBL" id="ARYI01000009">
    <property type="protein sequence ID" value="KCZ92492.1"/>
    <property type="molecule type" value="Genomic_DNA"/>
</dbReference>
<proteinExistence type="predicted"/>
<evidence type="ECO:0000313" key="1">
    <source>
        <dbReference type="EMBL" id="KCZ92492.1"/>
    </source>
</evidence>
<comment type="caution">
    <text evidence="1">The sequence shown here is derived from an EMBL/GenBank/DDBJ whole genome shotgun (WGS) entry which is preliminary data.</text>
</comment>
<gene>
    <name evidence="1" type="ORF">HHI_10951</name>
</gene>
<dbReference type="Proteomes" id="UP000025061">
    <property type="component" value="Unassembled WGS sequence"/>
</dbReference>
<evidence type="ECO:0008006" key="3">
    <source>
        <dbReference type="Google" id="ProtNLM"/>
    </source>
</evidence>
<keyword evidence="2" id="KW-1185">Reference proteome</keyword>
<dbReference type="AlphaFoldDB" id="A0A059FPE5"/>
<dbReference type="PATRIC" id="fig|1280951.3.peg.2206"/>
<name>A0A059FPE5_9PROT</name>
<dbReference type="Pfam" id="PF10038">
    <property type="entry name" value="DUF2274"/>
    <property type="match status" value="1"/>
</dbReference>
<dbReference type="OrthoDB" id="9803810at2"/>
<organism evidence="1 2">
    <name type="scientific">Hyphomonas hirschiana VP5</name>
    <dbReference type="NCBI Taxonomy" id="1280951"/>
    <lineage>
        <taxon>Bacteria</taxon>
        <taxon>Pseudomonadati</taxon>
        <taxon>Pseudomonadota</taxon>
        <taxon>Alphaproteobacteria</taxon>
        <taxon>Hyphomonadales</taxon>
        <taxon>Hyphomonadaceae</taxon>
        <taxon>Hyphomonas</taxon>
    </lineage>
</organism>
<dbReference type="RefSeq" id="WP_083759054.1">
    <property type="nucleotide sequence ID" value="NZ_ARYI01000009.1"/>
</dbReference>
<reference evidence="1 2" key="1">
    <citation type="submission" date="2013-04" db="EMBL/GenBank/DDBJ databases">
        <title>Hyphomonas hirschiana VP5 Genome Sequencing.</title>
        <authorList>
            <person name="Lai Q."/>
            <person name="Shao Z."/>
        </authorList>
    </citation>
    <scope>NUCLEOTIDE SEQUENCE [LARGE SCALE GENOMIC DNA]</scope>
    <source>
        <strain evidence="1 2">VP5</strain>
    </source>
</reference>
<dbReference type="InterPro" id="IPR018733">
    <property type="entry name" value="DUF2274"/>
</dbReference>
<evidence type="ECO:0000313" key="2">
    <source>
        <dbReference type="Proteomes" id="UP000025061"/>
    </source>
</evidence>